<reference evidence="1" key="1">
    <citation type="submission" date="2014-09" db="EMBL/GenBank/DDBJ databases">
        <authorList>
            <person name="Magalhaes I.L.F."/>
            <person name="Oliveira U."/>
            <person name="Santos F.R."/>
            <person name="Vidigal T.H.D.A."/>
            <person name="Brescovit A.D."/>
            <person name="Santos A.J."/>
        </authorList>
    </citation>
    <scope>NUCLEOTIDE SEQUENCE</scope>
    <source>
        <tissue evidence="1">Shoot tissue taken approximately 20 cm above the soil surface</tissue>
    </source>
</reference>
<protein>
    <submittedName>
        <fullName evidence="1">Uncharacterized protein</fullName>
    </submittedName>
</protein>
<evidence type="ECO:0000313" key="1">
    <source>
        <dbReference type="EMBL" id="JAD97143.1"/>
    </source>
</evidence>
<sequence length="23" mass="2796">MHLKCLQENNFTARKSEFKQQTN</sequence>
<accession>A0A0A9EDS9</accession>
<organism evidence="1">
    <name type="scientific">Arundo donax</name>
    <name type="common">Giant reed</name>
    <name type="synonym">Donax arundinaceus</name>
    <dbReference type="NCBI Taxonomy" id="35708"/>
    <lineage>
        <taxon>Eukaryota</taxon>
        <taxon>Viridiplantae</taxon>
        <taxon>Streptophyta</taxon>
        <taxon>Embryophyta</taxon>
        <taxon>Tracheophyta</taxon>
        <taxon>Spermatophyta</taxon>
        <taxon>Magnoliopsida</taxon>
        <taxon>Liliopsida</taxon>
        <taxon>Poales</taxon>
        <taxon>Poaceae</taxon>
        <taxon>PACMAD clade</taxon>
        <taxon>Arundinoideae</taxon>
        <taxon>Arundineae</taxon>
        <taxon>Arundo</taxon>
    </lineage>
</organism>
<proteinExistence type="predicted"/>
<reference evidence="1" key="2">
    <citation type="journal article" date="2015" name="Data Brief">
        <title>Shoot transcriptome of the giant reed, Arundo donax.</title>
        <authorList>
            <person name="Barrero R.A."/>
            <person name="Guerrero F.D."/>
            <person name="Moolhuijzen P."/>
            <person name="Goolsby J.A."/>
            <person name="Tidwell J."/>
            <person name="Bellgard S.E."/>
            <person name="Bellgard M.I."/>
        </authorList>
    </citation>
    <scope>NUCLEOTIDE SEQUENCE</scope>
    <source>
        <tissue evidence="1">Shoot tissue taken approximately 20 cm above the soil surface</tissue>
    </source>
</reference>
<name>A0A0A9EDS9_ARUDO</name>
<dbReference type="EMBL" id="GBRH01200752">
    <property type="protein sequence ID" value="JAD97143.1"/>
    <property type="molecule type" value="Transcribed_RNA"/>
</dbReference>
<dbReference type="AlphaFoldDB" id="A0A0A9EDS9"/>